<comment type="function">
    <text evidence="9">Converts the free carboxyl group of a malonyl-thioester to its methyl ester by transfer of a methyl group from S-adenosyl-L-methionine (SAM). It allows to synthesize pimeloyl-ACP via the fatty acid synthetic pathway.</text>
</comment>
<comment type="caution">
    <text evidence="11">The sequence shown here is derived from an EMBL/GenBank/DDBJ whole genome shotgun (WGS) entry which is preliminary data.</text>
</comment>
<dbReference type="GO" id="GO:0009102">
    <property type="term" value="P:biotin biosynthetic process"/>
    <property type="evidence" value="ECO:0007669"/>
    <property type="project" value="UniProtKB-UniRule"/>
</dbReference>
<dbReference type="Proteomes" id="UP000029843">
    <property type="component" value="Unassembled WGS sequence"/>
</dbReference>
<dbReference type="InterPro" id="IPR011814">
    <property type="entry name" value="BioC"/>
</dbReference>
<evidence type="ECO:0000256" key="9">
    <source>
        <dbReference type="HAMAP-Rule" id="MF_00835"/>
    </source>
</evidence>
<evidence type="ECO:0000256" key="6">
    <source>
        <dbReference type="ARBA" id="ARBA00022679"/>
    </source>
</evidence>
<keyword evidence="5 9" id="KW-0489">Methyltransferase</keyword>
<gene>
    <name evidence="9" type="primary">bioC</name>
    <name evidence="11" type="ORF">ND2E_2209</name>
</gene>
<evidence type="ECO:0000256" key="5">
    <source>
        <dbReference type="ARBA" id="ARBA00022603"/>
    </source>
</evidence>
<dbReference type="SUPFAM" id="SSF53335">
    <property type="entry name" value="S-adenosyl-L-methionine-dependent methyltransferases"/>
    <property type="match status" value="1"/>
</dbReference>
<dbReference type="PANTHER" id="PTHR44942">
    <property type="entry name" value="METHYLTRANSF_11 DOMAIN-CONTAINING PROTEIN"/>
    <property type="match status" value="1"/>
</dbReference>
<dbReference type="GO" id="GO:0102130">
    <property type="term" value="F:malonyl-CoA methyltransferase activity"/>
    <property type="evidence" value="ECO:0007669"/>
    <property type="project" value="UniProtKB-EC"/>
</dbReference>
<accession>A0A099KT69</accession>
<dbReference type="InterPro" id="IPR029063">
    <property type="entry name" value="SAM-dependent_MTases_sf"/>
</dbReference>
<evidence type="ECO:0000256" key="1">
    <source>
        <dbReference type="ARBA" id="ARBA00000852"/>
    </source>
</evidence>
<dbReference type="OrthoDB" id="9760689at2"/>
<organism evidence="11 12">
    <name type="scientific">Colwellia psychrerythraea</name>
    <name type="common">Vibrio psychroerythus</name>
    <dbReference type="NCBI Taxonomy" id="28229"/>
    <lineage>
        <taxon>Bacteria</taxon>
        <taxon>Pseudomonadati</taxon>
        <taxon>Pseudomonadota</taxon>
        <taxon>Gammaproteobacteria</taxon>
        <taxon>Alteromonadales</taxon>
        <taxon>Colwelliaceae</taxon>
        <taxon>Colwellia</taxon>
    </lineage>
</organism>
<dbReference type="InterPro" id="IPR013216">
    <property type="entry name" value="Methyltransf_11"/>
</dbReference>
<evidence type="ECO:0000256" key="4">
    <source>
        <dbReference type="ARBA" id="ARBA00012327"/>
    </source>
</evidence>
<dbReference type="PATRIC" id="fig|28229.4.peg.1238"/>
<comment type="similarity">
    <text evidence="3 9">Belongs to the methyltransferase superfamily.</text>
</comment>
<comment type="pathway">
    <text evidence="2 9">Cofactor biosynthesis; biotin biosynthesis.</text>
</comment>
<dbReference type="CDD" id="cd02440">
    <property type="entry name" value="AdoMet_MTases"/>
    <property type="match status" value="1"/>
</dbReference>
<proteinExistence type="inferred from homology"/>
<reference evidence="11 12" key="1">
    <citation type="submission" date="2014-08" db="EMBL/GenBank/DDBJ databases">
        <title>Genomic and Phenotypic Diversity of Colwellia psychrerythraea strains from Disparate Marine Basins.</title>
        <authorList>
            <person name="Techtmann S.M."/>
            <person name="Stelling S.C."/>
            <person name="Utturkar S.M."/>
            <person name="Alshibli N."/>
            <person name="Harris A."/>
            <person name="Brown S.D."/>
            <person name="Hazen T.C."/>
        </authorList>
    </citation>
    <scope>NUCLEOTIDE SEQUENCE [LARGE SCALE GENOMIC DNA]</scope>
    <source>
        <strain evidence="11 12">ND2E</strain>
    </source>
</reference>
<dbReference type="AlphaFoldDB" id="A0A099KT69"/>
<dbReference type="Gene3D" id="3.40.50.150">
    <property type="entry name" value="Vaccinia Virus protein VP39"/>
    <property type="match status" value="1"/>
</dbReference>
<dbReference type="Pfam" id="PF08241">
    <property type="entry name" value="Methyltransf_11"/>
    <property type="match status" value="1"/>
</dbReference>
<dbReference type="HAMAP" id="MF_00835">
    <property type="entry name" value="BioC"/>
    <property type="match status" value="1"/>
</dbReference>
<evidence type="ECO:0000256" key="3">
    <source>
        <dbReference type="ARBA" id="ARBA00008361"/>
    </source>
</evidence>
<dbReference type="GO" id="GO:0008757">
    <property type="term" value="F:S-adenosylmethionine-dependent methyltransferase activity"/>
    <property type="evidence" value="ECO:0007669"/>
    <property type="project" value="InterPro"/>
</dbReference>
<dbReference type="InterPro" id="IPR051052">
    <property type="entry name" value="Diverse_substrate_MTase"/>
</dbReference>
<evidence type="ECO:0000256" key="7">
    <source>
        <dbReference type="ARBA" id="ARBA00022691"/>
    </source>
</evidence>
<dbReference type="EC" id="2.1.1.197" evidence="4 9"/>
<name>A0A099KT69_COLPS</name>
<protein>
    <recommendedName>
        <fullName evidence="4 9">Malonyl-[acyl-carrier protein] O-methyltransferase</fullName>
        <shortName evidence="9">Malonyl-ACP O-methyltransferase</shortName>
        <ecNumber evidence="4 9">2.1.1.197</ecNumber>
    </recommendedName>
    <alternativeName>
        <fullName evidence="9">Biotin synthesis protein BioC</fullName>
    </alternativeName>
</protein>
<dbReference type="UniPathway" id="UPA00078"/>
<evidence type="ECO:0000313" key="11">
    <source>
        <dbReference type="EMBL" id="KGJ93716.1"/>
    </source>
</evidence>
<keyword evidence="7 9" id="KW-0949">S-adenosyl-L-methionine</keyword>
<feature type="domain" description="Methyltransferase type 11" evidence="10">
    <location>
        <begin position="52"/>
        <end position="144"/>
    </location>
</feature>
<comment type="catalytic activity">
    <reaction evidence="1 9">
        <text>malonyl-[ACP] + S-adenosyl-L-methionine = malonyl-[ACP] methyl ester + S-adenosyl-L-homocysteine</text>
        <dbReference type="Rhea" id="RHEA:17105"/>
        <dbReference type="Rhea" id="RHEA-COMP:9623"/>
        <dbReference type="Rhea" id="RHEA-COMP:9954"/>
        <dbReference type="ChEBI" id="CHEBI:57856"/>
        <dbReference type="ChEBI" id="CHEBI:59789"/>
        <dbReference type="ChEBI" id="CHEBI:78449"/>
        <dbReference type="ChEBI" id="CHEBI:78845"/>
        <dbReference type="EC" id="2.1.1.197"/>
    </reaction>
</comment>
<dbReference type="GO" id="GO:0010340">
    <property type="term" value="F:carboxyl-O-methyltransferase activity"/>
    <property type="evidence" value="ECO:0007669"/>
    <property type="project" value="UniProtKB-UniRule"/>
</dbReference>
<dbReference type="GO" id="GO:0032259">
    <property type="term" value="P:methylation"/>
    <property type="evidence" value="ECO:0007669"/>
    <property type="project" value="UniProtKB-KW"/>
</dbReference>
<evidence type="ECO:0000256" key="2">
    <source>
        <dbReference type="ARBA" id="ARBA00004746"/>
    </source>
</evidence>
<dbReference type="RefSeq" id="WP_033092997.1">
    <property type="nucleotide sequence ID" value="NZ_JQED01000008.1"/>
</dbReference>
<sequence length="265" mass="30226">MVQTEHKNTNRVNIGKSFGSASKSYDVSARLQRFSGKHLMPWLPNRNDLTVLDLGSGTGFFTDLLAGTYKHVIGLDISNEMLNFAKEHRDKKIVWLEADAHKLPLTDNSIDFIYSNLVIQWFDPLDEAIAEMLRVLKPGGLLIFTTLVDGTLHELKSSWKQVDDDQHVIDFKTVNELNTLFNNENGKLVEQKCQDIVLEYQNVIHLARELKGLGANHLAEKQNRGLSGKDKWFKMTEHYQDFLEPSGIYPATYRLFSGLVVKLNH</sequence>
<evidence type="ECO:0000259" key="10">
    <source>
        <dbReference type="Pfam" id="PF08241"/>
    </source>
</evidence>
<evidence type="ECO:0000256" key="8">
    <source>
        <dbReference type="ARBA" id="ARBA00022756"/>
    </source>
</evidence>
<keyword evidence="8 9" id="KW-0093">Biotin biosynthesis</keyword>
<keyword evidence="6 9" id="KW-0808">Transferase</keyword>
<dbReference type="PANTHER" id="PTHR44942:SF4">
    <property type="entry name" value="METHYLTRANSFERASE TYPE 11 DOMAIN-CONTAINING PROTEIN"/>
    <property type="match status" value="1"/>
</dbReference>
<dbReference type="EMBL" id="JQED01000008">
    <property type="protein sequence ID" value="KGJ93716.1"/>
    <property type="molecule type" value="Genomic_DNA"/>
</dbReference>
<dbReference type="NCBIfam" id="TIGR02072">
    <property type="entry name" value="BioC"/>
    <property type="match status" value="1"/>
</dbReference>
<evidence type="ECO:0000313" key="12">
    <source>
        <dbReference type="Proteomes" id="UP000029843"/>
    </source>
</evidence>